<evidence type="ECO:0000256" key="3">
    <source>
        <dbReference type="ARBA" id="ARBA00023235"/>
    </source>
</evidence>
<dbReference type="Pfam" id="PF00378">
    <property type="entry name" value="ECH_1"/>
    <property type="match status" value="1"/>
</dbReference>
<dbReference type="InterPro" id="IPR051053">
    <property type="entry name" value="ECH/Chromodomain_protein"/>
</dbReference>
<organism evidence="4 5">
    <name type="scientific">Gordonia hankookensis</name>
    <dbReference type="NCBI Taxonomy" id="589403"/>
    <lineage>
        <taxon>Bacteria</taxon>
        <taxon>Bacillati</taxon>
        <taxon>Actinomycetota</taxon>
        <taxon>Actinomycetes</taxon>
        <taxon>Mycobacteriales</taxon>
        <taxon>Gordoniaceae</taxon>
        <taxon>Gordonia</taxon>
    </lineage>
</organism>
<reference evidence="4 5" key="1">
    <citation type="submission" date="2020-09" db="EMBL/GenBank/DDBJ databases">
        <title>Novel species in genus Gordonia.</title>
        <authorList>
            <person name="Zhang G."/>
        </authorList>
    </citation>
    <scope>NUCLEOTIDE SEQUENCE [LARGE SCALE GENOMIC DNA]</scope>
    <source>
        <strain evidence="4 5">ON-33</strain>
    </source>
</reference>
<gene>
    <name evidence="4" type="ORF">IDF66_01345</name>
</gene>
<dbReference type="InterPro" id="IPR001753">
    <property type="entry name" value="Enoyl-CoA_hydra/iso"/>
</dbReference>
<evidence type="ECO:0000256" key="1">
    <source>
        <dbReference type="ARBA" id="ARBA00004275"/>
    </source>
</evidence>
<keyword evidence="3" id="KW-0413">Isomerase</keyword>
<dbReference type="InterPro" id="IPR029045">
    <property type="entry name" value="ClpP/crotonase-like_dom_sf"/>
</dbReference>
<evidence type="ECO:0000256" key="2">
    <source>
        <dbReference type="ARBA" id="ARBA00023140"/>
    </source>
</evidence>
<dbReference type="PANTHER" id="PTHR43684:SF1">
    <property type="entry name" value="ENOYL-COA DELTA ISOMERASE 2"/>
    <property type="match status" value="1"/>
</dbReference>
<keyword evidence="2" id="KW-0576">Peroxisome</keyword>
<dbReference type="Gene3D" id="3.90.226.10">
    <property type="entry name" value="2-enoyl-CoA Hydratase, Chain A, domain 1"/>
    <property type="match status" value="1"/>
</dbReference>
<keyword evidence="5" id="KW-1185">Reference proteome</keyword>
<comment type="caution">
    <text evidence="4">The sequence shown here is derived from an EMBL/GenBank/DDBJ whole genome shotgun (WGS) entry which is preliminary data.</text>
</comment>
<dbReference type="SUPFAM" id="SSF52096">
    <property type="entry name" value="ClpP/crotonase"/>
    <property type="match status" value="1"/>
</dbReference>
<dbReference type="CDD" id="cd06558">
    <property type="entry name" value="crotonase-like"/>
    <property type="match status" value="1"/>
</dbReference>
<evidence type="ECO:0000313" key="4">
    <source>
        <dbReference type="EMBL" id="MBD1318216.1"/>
    </source>
</evidence>
<evidence type="ECO:0000313" key="5">
    <source>
        <dbReference type="Proteomes" id="UP000602395"/>
    </source>
</evidence>
<name>A0ABR7W5W3_9ACTN</name>
<proteinExistence type="predicted"/>
<comment type="subcellular location">
    <subcellularLocation>
        <location evidence="1">Peroxisome</location>
    </subcellularLocation>
</comment>
<dbReference type="PANTHER" id="PTHR43684">
    <property type="match status" value="1"/>
</dbReference>
<dbReference type="EMBL" id="JACWMS010000001">
    <property type="protein sequence ID" value="MBD1318216.1"/>
    <property type="molecule type" value="Genomic_DNA"/>
</dbReference>
<dbReference type="Proteomes" id="UP000602395">
    <property type="component" value="Unassembled WGS sequence"/>
</dbReference>
<sequence>MNALNGAASRTIIDAFDDWSTRGDVRVVVIEGVGGSFSTGADVIDIADAAGGPGGGLDATQARGVISSGSDLARAVRSVGVPVVAVVDGPAAGIGASLALAADLIYATERSYFLLAFINIGLMPDGGASMSVTAAVGRARANAMALLGEKLPAAEAFDAGLITKVVADRTALDASVGAAVAKLATSSASALRLTKAALDAHSMADFDKALDRELEGQTTLLQSAEFQAAMAAFAGAKR</sequence>
<accession>A0ABR7W5W3</accession>
<protein>
    <submittedName>
        <fullName evidence="4">Enoyl-CoA hydratase/isomerase family protein</fullName>
    </submittedName>
</protein>